<evidence type="ECO:0000313" key="2">
    <source>
        <dbReference type="Proteomes" id="UP001141950"/>
    </source>
</evidence>
<dbReference type="SUPFAM" id="SSF52540">
    <property type="entry name" value="P-loop containing nucleoside triphosphate hydrolases"/>
    <property type="match status" value="1"/>
</dbReference>
<dbReference type="Gene3D" id="3.40.50.300">
    <property type="entry name" value="P-loop containing nucleotide triphosphate hydrolases"/>
    <property type="match status" value="1"/>
</dbReference>
<dbReference type="RefSeq" id="WP_257447802.1">
    <property type="nucleotide sequence ID" value="NZ_JANIPJ010000011.1"/>
</dbReference>
<evidence type="ECO:0008006" key="3">
    <source>
        <dbReference type="Google" id="ProtNLM"/>
    </source>
</evidence>
<name>A0A9X2MS76_9BACL</name>
<gene>
    <name evidence="1" type="ORF">NQZ67_16100</name>
</gene>
<dbReference type="InterPro" id="IPR027417">
    <property type="entry name" value="P-loop_NTPase"/>
</dbReference>
<protein>
    <recommendedName>
        <fullName evidence="3">NACHT domain-containing protein</fullName>
    </recommendedName>
</protein>
<reference evidence="1" key="1">
    <citation type="submission" date="2022-08" db="EMBL/GenBank/DDBJ databases">
        <title>The genomic sequence of strain Paenibacillus sp. SCIV0701.</title>
        <authorList>
            <person name="Zhao H."/>
        </authorList>
    </citation>
    <scope>NUCLEOTIDE SEQUENCE</scope>
    <source>
        <strain evidence="1">SCIV0701</strain>
    </source>
</reference>
<accession>A0A9X2MS76</accession>
<dbReference type="PANTHER" id="PTHR46312:SF2">
    <property type="entry name" value="NUCLEOTIDE-BINDING OLIGOMERIZATION DOMAIN-CONTAINING PROTEIN 2-LIKE"/>
    <property type="match status" value="1"/>
</dbReference>
<evidence type="ECO:0000313" key="1">
    <source>
        <dbReference type="EMBL" id="MCR2805410.1"/>
    </source>
</evidence>
<dbReference type="Proteomes" id="UP001141950">
    <property type="component" value="Unassembled WGS sequence"/>
</dbReference>
<keyword evidence="2" id="KW-1185">Reference proteome</keyword>
<dbReference type="PANTHER" id="PTHR46312">
    <property type="entry name" value="NACHT DOMAIN-CONTAINING PROTEIN"/>
    <property type="match status" value="1"/>
</dbReference>
<proteinExistence type="predicted"/>
<dbReference type="EMBL" id="JANIPJ010000011">
    <property type="protein sequence ID" value="MCR2805410.1"/>
    <property type="molecule type" value="Genomic_DNA"/>
</dbReference>
<organism evidence="1 2">
    <name type="scientific">Paenibacillus soyae</name>
    <dbReference type="NCBI Taxonomy" id="2969249"/>
    <lineage>
        <taxon>Bacteria</taxon>
        <taxon>Bacillati</taxon>
        <taxon>Bacillota</taxon>
        <taxon>Bacilli</taxon>
        <taxon>Bacillales</taxon>
        <taxon>Paenibacillaceae</taxon>
        <taxon>Paenibacillus</taxon>
    </lineage>
</organism>
<sequence>MSDYSFIRFNSRDFEHMIQSLTKSIFGNGSIIFGDGPDGGREATFDGECRFPSDTNRWSGYWIIQAKFKNKTDNDNDYLWVKSQFEKEMKGFEERLKKGFKAPNNYIFFTNVNLTGVLESGSRDKMNKLIEKYNYLIKNILIFGESDICRFLDNNRDVAVTYSSFILPGDVLSSLHHLLNKTKTEESALIKRYLAKEFKGDLVSRLEHAGNVTDKTINLEKVFVDLYATKDGLIESNEKKRGQKFLKSIIRAGDESQRDHNNDLQDIENNQMNNKFVIIGGPGYGKSTITQFLCQIYRANILRTDNNKNATSEVDSFMSDCLELDIDLPKCNRFPIKIVLKDYAGWMASKTIAESTSVISYIQHIIQRKGDGKIDIESIRDLLSSMSFLFIFDGLDEVPVTSNRREVIEEINLFIDFELEQKNCDAIIIATTRPQGYTKEFDQSRYNHLQLTDLTKEDCTIYMNRLLTMMESSTDKFDMYLTILNKALNDEVISNLMKTPLQVTIMAFLVKSGGEPPRDRYNLFNEYYRTIFKREMQKSVVRVLMDYPKEVDAIHNELGYTLQANAEGKVAPSSSMTIEDFHHIVRMHLTKLELEEVIIDTYIDEISFTIIERMIFITEVEDGKVGFSIRSLQEFFAAQYLMHNRRERQIVDSLRAMSGSTYWRNTFLFCLGYLYRHKDFLIDYIDSLCSELNGSGEDLDKTSGKSIMKIGSWLSLDILNEGTFKGVPKYENKFIRHLEPLFNISDIELHSNIGYLPLDIKRRLLKFIEKYIESKEYTTIQTTLTIAGHLLKHNFSEIEDLIDRSFSKNADYELYNRYREIGLQNNKWYIKKFIEMMKVKNLRLLPLQFRNVEFMECLLKYDPSNLTKGIVLENLILINFQRYRRNEEAIRNLINLIDENISLVDDGIINKTLIKIKLANNIQLELVGINRSSANSLRISMLCKKYNLRTMKSLFDYLNCPNKFSLGEFIVNLGSEDAEFLEAMKGIYSQINWMTGMILFDQSDLTKKLYSDIINGSYGDIDKWESVEQLIQNRHITLKELLSIFSFKFISSNSNLITTTIESKLNDLIEFYEYYKEVKKIIKELDNSNLKEELIFNTFFALEGDLDNVKEYLLNNKDLFYDFISALNETKKDEFNFILPSLWYYLFGFFTANELYLFITSGEISLSNVQPFDVLFIPLSSHSLIENVFEKVVQLNFILPQNYHIIRMLYALCGSMTRDKSVLNLKRINYSYLHNNKFEDQIDDTCRVLLCFTDMNIEEKLAEDLLKELFKTAYNNPRVLLELLGVINGYWADDSKKEDLVVAVYNWIVEYLTSNEVDIIKIKKDYENTLLNLCHGYPSNIKMLY</sequence>
<comment type="caution">
    <text evidence="1">The sequence shown here is derived from an EMBL/GenBank/DDBJ whole genome shotgun (WGS) entry which is preliminary data.</text>
</comment>